<dbReference type="FunFam" id="3.40.50.300:FF:000604">
    <property type="entry name" value="ABC transporter B family member 28"/>
    <property type="match status" value="1"/>
</dbReference>
<evidence type="ECO:0000256" key="5">
    <source>
        <dbReference type="ARBA" id="ARBA00022840"/>
    </source>
</evidence>
<dbReference type="Pfam" id="PF00005">
    <property type="entry name" value="ABC_tran"/>
    <property type="match status" value="3"/>
</dbReference>
<evidence type="ECO:0000256" key="6">
    <source>
        <dbReference type="ARBA" id="ARBA00022989"/>
    </source>
</evidence>
<dbReference type="Proteomes" id="UP000809789">
    <property type="component" value="Unassembled WGS sequence"/>
</dbReference>
<feature type="domain" description="ABC transporter" evidence="10">
    <location>
        <begin position="1162"/>
        <end position="1441"/>
    </location>
</feature>
<evidence type="ECO:0000256" key="7">
    <source>
        <dbReference type="ARBA" id="ARBA00023136"/>
    </source>
</evidence>
<evidence type="ECO:0000256" key="9">
    <source>
        <dbReference type="SAM" id="Phobius"/>
    </source>
</evidence>
<evidence type="ECO:0000313" key="12">
    <source>
        <dbReference type="EMBL" id="KAG8631462.1"/>
    </source>
</evidence>
<dbReference type="SUPFAM" id="SSF52540">
    <property type="entry name" value="P-loop containing nucleoside triphosphate hydrolases"/>
    <property type="match status" value="2"/>
</dbReference>
<evidence type="ECO:0000256" key="3">
    <source>
        <dbReference type="ARBA" id="ARBA00022692"/>
    </source>
</evidence>
<dbReference type="PROSITE" id="PS00211">
    <property type="entry name" value="ABC_TRANSPORTER_1"/>
    <property type="match status" value="1"/>
</dbReference>
<feature type="region of interest" description="Disordered" evidence="8">
    <location>
        <begin position="1"/>
        <end position="40"/>
    </location>
</feature>
<accession>A0A8K0L930</accession>
<keyword evidence="4" id="KW-0547">Nucleotide-binding</keyword>
<dbReference type="PROSITE" id="PS50929">
    <property type="entry name" value="ABC_TM1F"/>
    <property type="match status" value="2"/>
</dbReference>
<gene>
    <name evidence="12" type="ORF">KVT40_000602</name>
</gene>
<dbReference type="InterPro" id="IPR003593">
    <property type="entry name" value="AAA+_ATPase"/>
</dbReference>
<feature type="transmembrane region" description="Helical" evidence="9">
    <location>
        <begin position="217"/>
        <end position="237"/>
    </location>
</feature>
<dbReference type="CDD" id="cd18578">
    <property type="entry name" value="ABC_6TM_Pgp_ABCB1_D2_like"/>
    <property type="match status" value="1"/>
</dbReference>
<feature type="transmembrane region" description="Helical" evidence="9">
    <location>
        <begin position="958"/>
        <end position="981"/>
    </location>
</feature>
<feature type="compositionally biased region" description="Basic residues" evidence="8">
    <location>
        <begin position="1"/>
        <end position="11"/>
    </location>
</feature>
<feature type="domain" description="ABC transmembrane type-1" evidence="11">
    <location>
        <begin position="845"/>
        <end position="1129"/>
    </location>
</feature>
<keyword evidence="2" id="KW-0813">Transport</keyword>
<dbReference type="InterPro" id="IPR027417">
    <property type="entry name" value="P-loop_NTPase"/>
</dbReference>
<feature type="transmembrane region" description="Helical" evidence="9">
    <location>
        <begin position="1071"/>
        <end position="1091"/>
    </location>
</feature>
<dbReference type="SUPFAM" id="SSF90123">
    <property type="entry name" value="ABC transporter transmembrane region"/>
    <property type="match status" value="2"/>
</dbReference>
<reference evidence="12" key="1">
    <citation type="submission" date="2021-07" db="EMBL/GenBank/DDBJ databases">
        <title>Elsinoe batatas strain:CRI-CJ2 Genome sequencing and assembly.</title>
        <authorList>
            <person name="Huang L."/>
        </authorList>
    </citation>
    <scope>NUCLEOTIDE SEQUENCE</scope>
    <source>
        <strain evidence="12">CRI-CJ2</strain>
    </source>
</reference>
<dbReference type="SMART" id="SM00382">
    <property type="entry name" value="AAA"/>
    <property type="match status" value="2"/>
</dbReference>
<feature type="domain" description="ABC transporter" evidence="10">
    <location>
        <begin position="400"/>
        <end position="643"/>
    </location>
</feature>
<dbReference type="Gene3D" id="3.40.50.300">
    <property type="entry name" value="P-loop containing nucleotide triphosphate hydrolases"/>
    <property type="match status" value="2"/>
</dbReference>
<dbReference type="GO" id="GO:0005743">
    <property type="term" value="C:mitochondrial inner membrane"/>
    <property type="evidence" value="ECO:0007669"/>
    <property type="project" value="TreeGrafter"/>
</dbReference>
<comment type="caution">
    <text evidence="12">The sequence shown here is derived from an EMBL/GenBank/DDBJ whole genome shotgun (WGS) entry which is preliminary data.</text>
</comment>
<evidence type="ECO:0000313" key="13">
    <source>
        <dbReference type="Proteomes" id="UP000809789"/>
    </source>
</evidence>
<dbReference type="InterPro" id="IPR017871">
    <property type="entry name" value="ABC_transporter-like_CS"/>
</dbReference>
<dbReference type="CDD" id="cd18577">
    <property type="entry name" value="ABC_6TM_Pgp_ABCB1_D1_like"/>
    <property type="match status" value="1"/>
</dbReference>
<feature type="compositionally biased region" description="Basic and acidic residues" evidence="8">
    <location>
        <begin position="12"/>
        <end position="25"/>
    </location>
</feature>
<dbReference type="InterPro" id="IPR036640">
    <property type="entry name" value="ABC1_TM_sf"/>
</dbReference>
<dbReference type="GO" id="GO:0016887">
    <property type="term" value="F:ATP hydrolysis activity"/>
    <property type="evidence" value="ECO:0007669"/>
    <property type="project" value="InterPro"/>
</dbReference>
<dbReference type="Gene3D" id="1.20.1560.10">
    <property type="entry name" value="ABC transporter type 1, transmembrane domain"/>
    <property type="match status" value="2"/>
</dbReference>
<feature type="transmembrane region" description="Helical" evidence="9">
    <location>
        <begin position="301"/>
        <end position="320"/>
    </location>
</feature>
<dbReference type="PANTHER" id="PTHR43394:SF15">
    <property type="entry name" value="ALPHA-FACTOR-TRANSPORTING ATPASE"/>
    <property type="match status" value="1"/>
</dbReference>
<dbReference type="PANTHER" id="PTHR43394">
    <property type="entry name" value="ATP-DEPENDENT PERMEASE MDL1, MITOCHONDRIAL"/>
    <property type="match status" value="1"/>
</dbReference>
<feature type="domain" description="ABC transmembrane type-1" evidence="11">
    <location>
        <begin position="66"/>
        <end position="358"/>
    </location>
</feature>
<organism evidence="12 13">
    <name type="scientific">Elsinoe batatas</name>
    <dbReference type="NCBI Taxonomy" id="2601811"/>
    <lineage>
        <taxon>Eukaryota</taxon>
        <taxon>Fungi</taxon>
        <taxon>Dikarya</taxon>
        <taxon>Ascomycota</taxon>
        <taxon>Pezizomycotina</taxon>
        <taxon>Dothideomycetes</taxon>
        <taxon>Dothideomycetidae</taxon>
        <taxon>Myriangiales</taxon>
        <taxon>Elsinoaceae</taxon>
        <taxon>Elsinoe</taxon>
    </lineage>
</organism>
<feature type="transmembrane region" description="Helical" evidence="9">
    <location>
        <begin position="114"/>
        <end position="138"/>
    </location>
</feature>
<name>A0A8K0L930_9PEZI</name>
<sequence>MARSSFHWRSRRSTDRSMKDVELAKSDPPPALRRPSTEESDKIAEAPIPYRAILTFTNRSHTTILVVGITAAIIKGVAGPAGALLTGKIFGALSGYRPGVKTAESLIASVRQNVLYLLVVAGASFFVHFIFFTAWVIFGERQAKEARHQLFNALLKQEVAWFDCRKEGPSAMLPRLNAQIRDLQLASSQPLGAVVAIIANACFSFGLAMFYSWKLTLVIIASIPVVLAFTVLTNRPVSFRGHMQQRKKTEALKVMSDALNTIDIVKCANAQEYEIQRYAKKIKEVAYWFYKTVNINATQQGFVQFMASALFVQAFYYGGVLVRSGEKNPGDIITTFLSALSIFTSLNSVNAQMLVLELGRIAGGRMRKILSEVEKTATDVDDAEEEYTPKTLFNNLKGSIEFRDVAFAYPTRRGHNILGEFNLMLPIGSISFVVGRSGSGKSTLGQLLTRLYDPTSGHISIAGFDISHFNKKHIRQLVQLVEQQSTLFNESIRENLVMGMDARKRSETSDYNDLLEDAIDFALLRTFVNNQDENINTMVGRHGTAVSGGQRQRLAIARARVRDAPILILDESTSALDSVNRDMIIEAVRYWRQGRTTIVITHNMELIKPDDYIYVMENGKLIREGYREDVEDVATRTPPPEYDSADIASFSRHSGITEDLIDSYLGADTFDVPASGMRAFSMLQMPRMRFSTAVYNYPWIQPDLSPPASIGRYSPPERSPGIEKRLSAFLPSRFQSGLSLHPVRSRSISTTSVNVSSRRASTNSSEAAVRAGNIARSQRPVTHLAAKRGTGLSGLQNTILMRLDEEHLEQAEASQSSGRLPTLTFKQIIKTVWPALGWKQRATLVAAFPISAIHAASSPVTSLLTTKLIGTYSFGPGSQRQAMIYALAIIAVAIVDGSTQYTQQMAFEYVSQNWVNNIRKTAASRIFSQSKEWFTRDDNSTGRLVETLDRHADESRNVVGRFVPLYTIVAYLCTISIIWAMVTEYRITLVTMSFFPVIFGLTKLFGSVSRKWEGRSNDAAERVNLVFIDTFSCVKTVKLLTAERQFQAKAAAAYDSAYAIGRKRALWSGGFYGLSEASATLAQAVIFYYGAVLATKGVAVSDITLVLLMLIMAFTQVTMILGVIPQASLSRDAATRLLSLTNLSPTSHESHGNTRPRTIGDIEFRDVTFAYPSRPIPPALFSVSFTIPQGKYVAIVGESGSGKSTITALLTRLYDLPAPPTENKEETPDATLSPMSNMLSPSIKSPWSPSFPPRSPAEPVSSDILLSGRSISSHHTATLRDRIALVQQSTPLLSASVADNISYGLESVDEASIRWAAAAAGADFIDSLPEGFETVIGEGGLGLSGGQQQRIAIARALARKPDVLALDEPTSALDPETMHGVRETLWRLRREGTTVVVVTHEKKMVEMADMVVVLEGGRVIEKGSWGWLMAQKGGAMRKLWSGRE</sequence>
<evidence type="ECO:0000259" key="10">
    <source>
        <dbReference type="PROSITE" id="PS50893"/>
    </source>
</evidence>
<proteinExistence type="predicted"/>
<evidence type="ECO:0008006" key="14">
    <source>
        <dbReference type="Google" id="ProtNLM"/>
    </source>
</evidence>
<dbReference type="GO" id="GO:0015421">
    <property type="term" value="F:ABC-type oligopeptide transporter activity"/>
    <property type="evidence" value="ECO:0007669"/>
    <property type="project" value="TreeGrafter"/>
</dbReference>
<feature type="transmembrane region" description="Helical" evidence="9">
    <location>
        <begin position="64"/>
        <end position="85"/>
    </location>
</feature>
<dbReference type="GO" id="GO:0005524">
    <property type="term" value="F:ATP binding"/>
    <property type="evidence" value="ECO:0007669"/>
    <property type="project" value="UniProtKB-KW"/>
</dbReference>
<feature type="transmembrane region" description="Helical" evidence="9">
    <location>
        <begin position="987"/>
        <end position="1006"/>
    </location>
</feature>
<keyword evidence="13" id="KW-1185">Reference proteome</keyword>
<keyword evidence="7 9" id="KW-0472">Membrane</keyword>
<keyword evidence="3 9" id="KW-0812">Transmembrane</keyword>
<protein>
    <recommendedName>
        <fullName evidence="14">Alpha-factor-transporting ATPase</fullName>
    </recommendedName>
</protein>
<dbReference type="EMBL" id="JAESVG020000001">
    <property type="protein sequence ID" value="KAG8631462.1"/>
    <property type="molecule type" value="Genomic_DNA"/>
</dbReference>
<dbReference type="OrthoDB" id="6500128at2759"/>
<feature type="transmembrane region" description="Helical" evidence="9">
    <location>
        <begin position="191"/>
        <end position="211"/>
    </location>
</feature>
<evidence type="ECO:0000259" key="11">
    <source>
        <dbReference type="PROSITE" id="PS50929"/>
    </source>
</evidence>
<evidence type="ECO:0000256" key="1">
    <source>
        <dbReference type="ARBA" id="ARBA00004141"/>
    </source>
</evidence>
<comment type="subcellular location">
    <subcellularLocation>
        <location evidence="1">Membrane</location>
        <topology evidence="1">Multi-pass membrane protein</topology>
    </subcellularLocation>
</comment>
<dbReference type="GO" id="GO:0090374">
    <property type="term" value="P:oligopeptide export from mitochondrion"/>
    <property type="evidence" value="ECO:0007669"/>
    <property type="project" value="TreeGrafter"/>
</dbReference>
<evidence type="ECO:0000256" key="8">
    <source>
        <dbReference type="SAM" id="MobiDB-lite"/>
    </source>
</evidence>
<evidence type="ECO:0000256" key="2">
    <source>
        <dbReference type="ARBA" id="ARBA00022448"/>
    </source>
</evidence>
<keyword evidence="6 9" id="KW-1133">Transmembrane helix</keyword>
<dbReference type="Pfam" id="PF00664">
    <property type="entry name" value="ABC_membrane"/>
    <property type="match status" value="2"/>
</dbReference>
<keyword evidence="5" id="KW-0067">ATP-binding</keyword>
<dbReference type="InterPro" id="IPR003439">
    <property type="entry name" value="ABC_transporter-like_ATP-bd"/>
</dbReference>
<feature type="transmembrane region" description="Helical" evidence="9">
    <location>
        <begin position="1103"/>
        <end position="1124"/>
    </location>
</feature>
<dbReference type="InterPro" id="IPR011527">
    <property type="entry name" value="ABC1_TM_dom"/>
</dbReference>
<dbReference type="PROSITE" id="PS50893">
    <property type="entry name" value="ABC_TRANSPORTER_2"/>
    <property type="match status" value="2"/>
</dbReference>
<dbReference type="InterPro" id="IPR039421">
    <property type="entry name" value="Type_1_exporter"/>
</dbReference>
<evidence type="ECO:0000256" key="4">
    <source>
        <dbReference type="ARBA" id="ARBA00022741"/>
    </source>
</evidence>